<feature type="domain" description="TonB-dependent receptor-like beta-barrel" evidence="16">
    <location>
        <begin position="234"/>
        <end position="645"/>
    </location>
</feature>
<accession>A0A1Y0D6U0</accession>
<dbReference type="Gene3D" id="2.40.170.20">
    <property type="entry name" value="TonB-dependent receptor, beta-barrel domain"/>
    <property type="match status" value="1"/>
</dbReference>
<evidence type="ECO:0000256" key="4">
    <source>
        <dbReference type="ARBA" id="ARBA00022496"/>
    </source>
</evidence>
<comment type="subcellular location">
    <subcellularLocation>
        <location evidence="1 12">Cell outer membrane</location>
        <topology evidence="1 12">Multi-pass membrane protein</topology>
    </subcellularLocation>
</comment>
<dbReference type="Proteomes" id="UP000243937">
    <property type="component" value="Chromosome"/>
</dbReference>
<dbReference type="InterPro" id="IPR010917">
    <property type="entry name" value="TonB_rcpt_CS"/>
</dbReference>
<dbReference type="GO" id="GO:0006826">
    <property type="term" value="P:iron ion transport"/>
    <property type="evidence" value="ECO:0007669"/>
    <property type="project" value="UniProtKB-KW"/>
</dbReference>
<feature type="chain" id="PRO_5013118505" description="TonB-dependent receptor" evidence="15">
    <location>
        <begin position="30"/>
        <end position="687"/>
    </location>
</feature>
<evidence type="ECO:0000256" key="7">
    <source>
        <dbReference type="ARBA" id="ARBA00023004"/>
    </source>
</evidence>
<organism evidence="18 19">
    <name type="scientific">Oceanisphaera profunda</name>
    <dbReference type="NCBI Taxonomy" id="1416627"/>
    <lineage>
        <taxon>Bacteria</taxon>
        <taxon>Pseudomonadati</taxon>
        <taxon>Pseudomonadota</taxon>
        <taxon>Gammaproteobacteria</taxon>
        <taxon>Aeromonadales</taxon>
        <taxon>Aeromonadaceae</taxon>
        <taxon>Oceanisphaera</taxon>
    </lineage>
</organism>
<keyword evidence="7" id="KW-0408">Iron</keyword>
<dbReference type="Pfam" id="PF07715">
    <property type="entry name" value="Plug"/>
    <property type="match status" value="1"/>
</dbReference>
<feature type="short sequence motif" description="TonB C-terminal box" evidence="13">
    <location>
        <begin position="670"/>
        <end position="687"/>
    </location>
</feature>
<evidence type="ECO:0000256" key="5">
    <source>
        <dbReference type="ARBA" id="ARBA00022692"/>
    </source>
</evidence>
<keyword evidence="4" id="KW-0410">Iron transport</keyword>
<proteinExistence type="inferred from homology"/>
<keyword evidence="19" id="KW-1185">Reference proteome</keyword>
<evidence type="ECO:0000256" key="10">
    <source>
        <dbReference type="ARBA" id="ARBA00023136"/>
    </source>
</evidence>
<dbReference type="KEGG" id="opf:CBP31_12030"/>
<evidence type="ECO:0008006" key="20">
    <source>
        <dbReference type="Google" id="ProtNLM"/>
    </source>
</evidence>
<keyword evidence="10 12" id="KW-0472">Membrane</keyword>
<evidence type="ECO:0000256" key="1">
    <source>
        <dbReference type="ARBA" id="ARBA00004571"/>
    </source>
</evidence>
<feature type="signal peptide" evidence="15">
    <location>
        <begin position="1"/>
        <end position="29"/>
    </location>
</feature>
<protein>
    <recommendedName>
        <fullName evidence="20">TonB-dependent receptor</fullName>
    </recommendedName>
</protein>
<evidence type="ECO:0000256" key="12">
    <source>
        <dbReference type="PROSITE-ProRule" id="PRU01360"/>
    </source>
</evidence>
<evidence type="ECO:0000256" key="8">
    <source>
        <dbReference type="ARBA" id="ARBA00023065"/>
    </source>
</evidence>
<dbReference type="PANTHER" id="PTHR32552:SF81">
    <property type="entry name" value="TONB-DEPENDENT OUTER MEMBRANE RECEPTOR"/>
    <property type="match status" value="1"/>
</dbReference>
<dbReference type="PROSITE" id="PS52016">
    <property type="entry name" value="TONB_DEPENDENT_REC_3"/>
    <property type="match status" value="1"/>
</dbReference>
<evidence type="ECO:0000256" key="9">
    <source>
        <dbReference type="ARBA" id="ARBA00023077"/>
    </source>
</evidence>
<comment type="similarity">
    <text evidence="12 14">Belongs to the TonB-dependent receptor family.</text>
</comment>
<evidence type="ECO:0000313" key="18">
    <source>
        <dbReference type="EMBL" id="ART83258.1"/>
    </source>
</evidence>
<sequence length="687" mass="75881">MRRLEVPKLIPFIPTTIALGLMAALPAVADEVYTLDTTTVTSSFRDDSLQETAASVSVIDEAELNKPGNTHLADVLAQAPNVNLSAGASRGKYYQIRGVGERSQFIGAVNPSVGVLVDGIDMSSATLGATLLDAKQVEVLRGPQSSLYGANALAGLINITANEPTDTLTGDVELTVAQYNTQNLSAAVGGPISDKVSYRIAAQRNTSDGVTKNDYLNRDDTNNIDETLLRTKFRIAASEDLDLDLSAFYANVDNGYDVFSLDNNRHSLADSPGHDRQETLALSGKSSWYGNENFIQETSISVSKSDLEYGFDEDWTYPGFHPDGYDSFDNYQRDEKGATLDVRFISTEESRLFNDSTDWTGGLYYFNRSSDLTRDRTGKDTFTSEYEANRYAGYGELSTGLTDKLTWINGLRLEEDHTLYSDSDGNRSKPTELLWGGRMALEYQTSDSQMLYGLISRGYKVGGYNSNGDVPAAQRNFDSETLWNYELGAKHNLLDDTLHTQVAVFFQQRNDAQIKASRIIGPGDFIDYTANADSAYSYGLEAQAQWQVANAVQLYGSLGLLQTELKETGAKFDGRDAAHAPEYQFAFGVNVDHGSGWFSGLDVEGKDEFYFSDSHDSRSESYALFNARFGYQLDNWTVTLWGKNLTDEVYAVRGFEFGNDPRNGYTTDEYVQLGAPRMFGVTTKYAF</sequence>
<feature type="domain" description="TonB-dependent receptor plug" evidence="17">
    <location>
        <begin position="49"/>
        <end position="155"/>
    </location>
</feature>
<keyword evidence="5 12" id="KW-0812">Transmembrane</keyword>
<evidence type="ECO:0000256" key="6">
    <source>
        <dbReference type="ARBA" id="ARBA00022729"/>
    </source>
</evidence>
<dbReference type="GO" id="GO:0009279">
    <property type="term" value="C:cell outer membrane"/>
    <property type="evidence" value="ECO:0007669"/>
    <property type="project" value="UniProtKB-SubCell"/>
</dbReference>
<evidence type="ECO:0000256" key="13">
    <source>
        <dbReference type="PROSITE-ProRule" id="PRU10144"/>
    </source>
</evidence>
<dbReference type="InterPro" id="IPR012910">
    <property type="entry name" value="Plug_dom"/>
</dbReference>
<dbReference type="InterPro" id="IPR039426">
    <property type="entry name" value="TonB-dep_rcpt-like"/>
</dbReference>
<keyword evidence="9 14" id="KW-0798">TonB box</keyword>
<dbReference type="EMBL" id="CP021377">
    <property type="protein sequence ID" value="ART83258.1"/>
    <property type="molecule type" value="Genomic_DNA"/>
</dbReference>
<keyword evidence="2 12" id="KW-0813">Transport</keyword>
<dbReference type="AlphaFoldDB" id="A0A1Y0D6U0"/>
<evidence type="ECO:0000259" key="17">
    <source>
        <dbReference type="Pfam" id="PF07715"/>
    </source>
</evidence>
<keyword evidence="3 12" id="KW-1134">Transmembrane beta strand</keyword>
<reference evidence="18 19" key="1">
    <citation type="journal article" date="2014" name="Int. J. Syst. Evol. Microbiol.">
        <title>Oceanisphaera profunda sp. nov., a marine bacterium isolated from deep-sea sediment, and emended description of the genus Oceanisphaera.</title>
        <authorList>
            <person name="Xu Z."/>
            <person name="Zhang X.Y."/>
            <person name="Su H.N."/>
            <person name="Yu Z.C."/>
            <person name="Liu C."/>
            <person name="Li H."/>
            <person name="Chen X.L."/>
            <person name="Song X.Y."/>
            <person name="Xie B.B."/>
            <person name="Qin Q.L."/>
            <person name="Zhou B.C."/>
            <person name="Shi M."/>
            <person name="Huang Y."/>
            <person name="Zhang Y.Z."/>
        </authorList>
    </citation>
    <scope>NUCLEOTIDE SEQUENCE [LARGE SCALE GENOMIC DNA]</scope>
    <source>
        <strain evidence="18 19">SM1222</strain>
    </source>
</reference>
<evidence type="ECO:0000256" key="14">
    <source>
        <dbReference type="RuleBase" id="RU003357"/>
    </source>
</evidence>
<keyword evidence="8" id="KW-0406">Ion transport</keyword>
<name>A0A1Y0D6U0_9GAMM</name>
<evidence type="ECO:0000256" key="15">
    <source>
        <dbReference type="SAM" id="SignalP"/>
    </source>
</evidence>
<dbReference type="InterPro" id="IPR000531">
    <property type="entry name" value="Beta-barrel_TonB"/>
</dbReference>
<evidence type="ECO:0000256" key="3">
    <source>
        <dbReference type="ARBA" id="ARBA00022452"/>
    </source>
</evidence>
<dbReference type="Pfam" id="PF00593">
    <property type="entry name" value="TonB_dep_Rec_b-barrel"/>
    <property type="match status" value="1"/>
</dbReference>
<evidence type="ECO:0000256" key="11">
    <source>
        <dbReference type="ARBA" id="ARBA00023237"/>
    </source>
</evidence>
<gene>
    <name evidence="18" type="ORF">CBP31_12030</name>
</gene>
<dbReference type="SUPFAM" id="SSF56935">
    <property type="entry name" value="Porins"/>
    <property type="match status" value="1"/>
</dbReference>
<keyword evidence="6 15" id="KW-0732">Signal</keyword>
<evidence type="ECO:0000313" key="19">
    <source>
        <dbReference type="Proteomes" id="UP000243937"/>
    </source>
</evidence>
<evidence type="ECO:0000256" key="2">
    <source>
        <dbReference type="ARBA" id="ARBA00022448"/>
    </source>
</evidence>
<dbReference type="InterPro" id="IPR036942">
    <property type="entry name" value="Beta-barrel_TonB_sf"/>
</dbReference>
<dbReference type="PROSITE" id="PS01156">
    <property type="entry name" value="TONB_DEPENDENT_REC_2"/>
    <property type="match status" value="1"/>
</dbReference>
<dbReference type="PANTHER" id="PTHR32552">
    <property type="entry name" value="FERRICHROME IRON RECEPTOR-RELATED"/>
    <property type="match status" value="1"/>
</dbReference>
<evidence type="ECO:0000259" key="16">
    <source>
        <dbReference type="Pfam" id="PF00593"/>
    </source>
</evidence>
<keyword evidence="11 12" id="KW-0998">Cell outer membrane</keyword>